<proteinExistence type="predicted"/>
<dbReference type="AlphaFoldDB" id="A0A078L5Z9"/>
<sequence>MRDKVNVLYYPDMDVSPTTLKKCILFFDEIHFMDRPALTIGNFGLIGAPSPLRAVEKSFREDAGVPLYVHGVNGGVISADLLEKVKSDLSDYSFIENYRQGLTASNTFRDQQVPEGNYGSFGSNQNELIKLFDNIDSSALHSLQAIDLLEMHISPFDVSNPEAVRAFLLHRIALCSAQINFALMEGARNGFKPLADAHPYANLLNSQYMRAVNMLGATDNKISVADLSFAIFDALIANECIENMDIKDVVDYRKKSEKAREEFLEYLSSIQSRQAHIPLNEDYLGEIRKLIDKEIVPAVTTFRKKLETIGEGFTSTLIKGVINGIAGFSGVHIFTDISWIQLTAFAGITGRYVLNAAVDNYFAERALRRECSISYVLSLEKHKSKKQ</sequence>
<keyword evidence="2" id="KW-1185">Reference proteome</keyword>
<organism evidence="1 2">
    <name type="scientific">Legionella massiliensis</name>
    <dbReference type="NCBI Taxonomy" id="1034943"/>
    <lineage>
        <taxon>Bacteria</taxon>
        <taxon>Pseudomonadati</taxon>
        <taxon>Pseudomonadota</taxon>
        <taxon>Gammaproteobacteria</taxon>
        <taxon>Legionellales</taxon>
        <taxon>Legionellaceae</taxon>
        <taxon>Legionella</taxon>
    </lineage>
</organism>
<dbReference type="RefSeq" id="WP_245614421.1">
    <property type="nucleotide sequence ID" value="NZ_CCVW01000005.1"/>
</dbReference>
<protein>
    <submittedName>
        <fullName evidence="1">Uncharacterized protein</fullName>
    </submittedName>
</protein>
<accession>A0A078L5Z9</accession>
<evidence type="ECO:0000313" key="2">
    <source>
        <dbReference type="Proteomes" id="UP000044071"/>
    </source>
</evidence>
<dbReference type="Proteomes" id="UP000044071">
    <property type="component" value="Unassembled WGS sequence"/>
</dbReference>
<dbReference type="STRING" id="1034943.BN59_03802"/>
<reference evidence="1 2" key="1">
    <citation type="submission" date="2014-06" db="EMBL/GenBank/DDBJ databases">
        <authorList>
            <person name="Urmite Genomes Urmite Genomes"/>
        </authorList>
    </citation>
    <scope>NUCLEOTIDE SEQUENCE [LARGE SCALE GENOMIC DNA]</scope>
</reference>
<dbReference type="EMBL" id="CCSB01000005">
    <property type="protein sequence ID" value="CDZ79484.1"/>
    <property type="molecule type" value="Genomic_DNA"/>
</dbReference>
<gene>
    <name evidence="1" type="ORF">BN59_03802</name>
</gene>
<evidence type="ECO:0000313" key="1">
    <source>
        <dbReference type="EMBL" id="CDZ79484.1"/>
    </source>
</evidence>
<name>A0A078L5Z9_9GAMM</name>
<dbReference type="eggNOG" id="ENOG5031E9K">
    <property type="taxonomic scope" value="Bacteria"/>
</dbReference>